<keyword evidence="4" id="KW-0508">mRNA splicing</keyword>
<protein>
    <recommendedName>
        <fullName evidence="7">Survival Motor Neuron Gemin2-binding domain-containing protein</fullName>
    </recommendedName>
</protein>
<keyword evidence="5" id="KW-0539">Nucleus</keyword>
<dbReference type="InterPro" id="IPR040424">
    <property type="entry name" value="Smn1"/>
</dbReference>
<accession>A0A8H3IL30</accession>
<comment type="caution">
    <text evidence="8">The sequence shown here is derived from an EMBL/GenBank/DDBJ whole genome shotgun (WGS) entry which is preliminary data.</text>
</comment>
<feature type="region of interest" description="Disordered" evidence="6">
    <location>
        <begin position="48"/>
        <end position="99"/>
    </location>
</feature>
<evidence type="ECO:0000256" key="4">
    <source>
        <dbReference type="ARBA" id="ARBA00023187"/>
    </source>
</evidence>
<keyword evidence="3" id="KW-0507">mRNA processing</keyword>
<organism evidence="8 9">
    <name type="scientific">Heterodermia speciosa</name>
    <dbReference type="NCBI Taxonomy" id="116794"/>
    <lineage>
        <taxon>Eukaryota</taxon>
        <taxon>Fungi</taxon>
        <taxon>Dikarya</taxon>
        <taxon>Ascomycota</taxon>
        <taxon>Pezizomycotina</taxon>
        <taxon>Lecanoromycetes</taxon>
        <taxon>OSLEUM clade</taxon>
        <taxon>Lecanoromycetidae</taxon>
        <taxon>Caliciales</taxon>
        <taxon>Physciaceae</taxon>
        <taxon>Heterodermia</taxon>
    </lineage>
</organism>
<evidence type="ECO:0000313" key="9">
    <source>
        <dbReference type="Proteomes" id="UP000664521"/>
    </source>
</evidence>
<dbReference type="GO" id="GO:0008380">
    <property type="term" value="P:RNA splicing"/>
    <property type="evidence" value="ECO:0007669"/>
    <property type="project" value="UniProtKB-KW"/>
</dbReference>
<dbReference type="Proteomes" id="UP000664521">
    <property type="component" value="Unassembled WGS sequence"/>
</dbReference>
<comment type="subcellular location">
    <subcellularLocation>
        <location evidence="1">Nucleus</location>
    </subcellularLocation>
</comment>
<dbReference type="Pfam" id="PF20636">
    <property type="entry name" value="SMN_G2-BD"/>
    <property type="match status" value="1"/>
</dbReference>
<feature type="domain" description="Survival Motor Neuron Gemin2-binding" evidence="7">
    <location>
        <begin position="11"/>
        <end position="31"/>
    </location>
</feature>
<evidence type="ECO:0000256" key="3">
    <source>
        <dbReference type="ARBA" id="ARBA00022664"/>
    </source>
</evidence>
<dbReference type="GO" id="GO:0006397">
    <property type="term" value="P:mRNA processing"/>
    <property type="evidence" value="ECO:0007669"/>
    <property type="project" value="UniProtKB-KW"/>
</dbReference>
<evidence type="ECO:0000256" key="5">
    <source>
        <dbReference type="ARBA" id="ARBA00023242"/>
    </source>
</evidence>
<dbReference type="CDD" id="cd22852">
    <property type="entry name" value="SMN_C"/>
    <property type="match status" value="1"/>
</dbReference>
<dbReference type="InterPro" id="IPR049481">
    <property type="entry name" value="SMN_G2-BD"/>
</dbReference>
<dbReference type="EMBL" id="CAJPDS010000061">
    <property type="protein sequence ID" value="CAF9932002.1"/>
    <property type="molecule type" value="Genomic_DNA"/>
</dbReference>
<comment type="similarity">
    <text evidence="2">Belongs to the SMN family.</text>
</comment>
<dbReference type="GO" id="GO:0005634">
    <property type="term" value="C:nucleus"/>
    <property type="evidence" value="ECO:0007669"/>
    <property type="project" value="UniProtKB-SubCell"/>
</dbReference>
<gene>
    <name evidence="8" type="ORF">HETSPECPRED_008242</name>
</gene>
<name>A0A8H3IL30_9LECA</name>
<evidence type="ECO:0000256" key="1">
    <source>
        <dbReference type="ARBA" id="ARBA00004123"/>
    </source>
</evidence>
<evidence type="ECO:0000313" key="8">
    <source>
        <dbReference type="EMBL" id="CAF9932002.1"/>
    </source>
</evidence>
<dbReference type="PANTHER" id="PTHR39267">
    <property type="entry name" value="SURVIVAL MOTOR NEURON-LIKE PROTEIN 1"/>
    <property type="match status" value="1"/>
</dbReference>
<dbReference type="OrthoDB" id="197400at2759"/>
<evidence type="ECO:0000256" key="2">
    <source>
        <dbReference type="ARBA" id="ARBA00005371"/>
    </source>
</evidence>
<keyword evidence="9" id="KW-1185">Reference proteome</keyword>
<proteinExistence type="inferred from homology"/>
<dbReference type="PANTHER" id="PTHR39267:SF1">
    <property type="entry name" value="SURVIVAL MOTOR NEURON PROTEIN"/>
    <property type="match status" value="1"/>
</dbReference>
<dbReference type="InterPro" id="IPR047313">
    <property type="entry name" value="SMN_C"/>
</dbReference>
<dbReference type="AlphaFoldDB" id="A0A8H3IL30"/>
<evidence type="ECO:0000256" key="6">
    <source>
        <dbReference type="SAM" id="MobiDB-lite"/>
    </source>
</evidence>
<feature type="compositionally biased region" description="Acidic residues" evidence="6">
    <location>
        <begin position="72"/>
        <end position="86"/>
    </location>
</feature>
<evidence type="ECO:0000259" key="7">
    <source>
        <dbReference type="Pfam" id="PF20636"/>
    </source>
</evidence>
<dbReference type="CDD" id="cd22851">
    <property type="entry name" value="SMN_N"/>
    <property type="match status" value="1"/>
</dbReference>
<sequence>MGKKNKSLSHAEIWDDSALLESWDEALEEYKLYHSIHARGERIGDVLRSAEAADSESSEKNDNMSAARDYNDGTEADDLEDGELEDEAPKQTVVSVAAMGESHTIAEESLRVQQPASTEASAQSTGVTNMLNPALAGVQDEALKNLMMSWYYAGYYTGLYEGQQKVVPK</sequence>
<reference evidence="8" key="1">
    <citation type="submission" date="2021-03" db="EMBL/GenBank/DDBJ databases">
        <authorList>
            <person name="Tagirdzhanova G."/>
        </authorList>
    </citation>
    <scope>NUCLEOTIDE SEQUENCE</scope>
</reference>